<evidence type="ECO:0000313" key="1">
    <source>
        <dbReference type="EMBL" id="SVE06630.1"/>
    </source>
</evidence>
<feature type="non-terminal residue" evidence="1">
    <location>
        <position position="1"/>
    </location>
</feature>
<sequence>TCVDGQIIQARENHCSATCPSGLLRI</sequence>
<protein>
    <submittedName>
        <fullName evidence="1">Uncharacterized protein</fullName>
    </submittedName>
</protein>
<accession>A0A383AGA6</accession>
<dbReference type="AlphaFoldDB" id="A0A383AGA6"/>
<dbReference type="EMBL" id="UINC01191811">
    <property type="protein sequence ID" value="SVE06630.1"/>
    <property type="molecule type" value="Genomic_DNA"/>
</dbReference>
<name>A0A383AGA6_9ZZZZ</name>
<proteinExistence type="predicted"/>
<gene>
    <name evidence="1" type="ORF">METZ01_LOCUS459484</name>
</gene>
<organism evidence="1">
    <name type="scientific">marine metagenome</name>
    <dbReference type="NCBI Taxonomy" id="408172"/>
    <lineage>
        <taxon>unclassified sequences</taxon>
        <taxon>metagenomes</taxon>
        <taxon>ecological metagenomes</taxon>
    </lineage>
</organism>
<reference evidence="1" key="1">
    <citation type="submission" date="2018-05" db="EMBL/GenBank/DDBJ databases">
        <authorList>
            <person name="Lanie J.A."/>
            <person name="Ng W.-L."/>
            <person name="Kazmierczak K.M."/>
            <person name="Andrzejewski T.M."/>
            <person name="Davidsen T.M."/>
            <person name="Wayne K.J."/>
            <person name="Tettelin H."/>
            <person name="Glass J.I."/>
            <person name="Rusch D."/>
            <person name="Podicherti R."/>
            <person name="Tsui H.-C.T."/>
            <person name="Winkler M.E."/>
        </authorList>
    </citation>
    <scope>NUCLEOTIDE SEQUENCE</scope>
</reference>